<name>A0A9Q0RN12_BLOTA</name>
<feature type="compositionally biased region" description="Polar residues" evidence="1">
    <location>
        <begin position="209"/>
        <end position="258"/>
    </location>
</feature>
<accession>A0A9Q0RN12</accession>
<dbReference type="CDD" id="cd23799">
    <property type="entry name" value="UBCc_UBE2J"/>
    <property type="match status" value="1"/>
</dbReference>
<dbReference type="PANTHER" id="PTHR24067">
    <property type="entry name" value="UBIQUITIN-CONJUGATING ENZYME E2"/>
    <property type="match status" value="1"/>
</dbReference>
<keyword evidence="2" id="KW-0472">Membrane</keyword>
<dbReference type="EMBL" id="JAPWDV010000001">
    <property type="protein sequence ID" value="KAJ6221933.1"/>
    <property type="molecule type" value="Genomic_DNA"/>
</dbReference>
<comment type="caution">
    <text evidence="4">The sequence shown here is derived from an EMBL/GenBank/DDBJ whole genome shotgun (WGS) entry which is preliminary data.</text>
</comment>
<keyword evidence="5" id="KW-1185">Reference proteome</keyword>
<dbReference type="Pfam" id="PF00179">
    <property type="entry name" value="UQ_con"/>
    <property type="match status" value="1"/>
</dbReference>
<proteinExistence type="predicted"/>
<dbReference type="FunFam" id="3.10.110.10:FF:000086">
    <property type="entry name" value="Ubiquitin-conjugating enzyme E2 J1"/>
    <property type="match status" value="1"/>
</dbReference>
<dbReference type="Proteomes" id="UP001142055">
    <property type="component" value="Chromosome 1"/>
</dbReference>
<evidence type="ECO:0000313" key="5">
    <source>
        <dbReference type="Proteomes" id="UP001142055"/>
    </source>
</evidence>
<feature type="domain" description="UBC core" evidence="3">
    <location>
        <begin position="16"/>
        <end position="166"/>
    </location>
</feature>
<gene>
    <name evidence="4" type="ORF">RDWZM_000478</name>
</gene>
<feature type="transmembrane region" description="Helical" evidence="2">
    <location>
        <begin position="292"/>
        <end position="309"/>
    </location>
</feature>
<evidence type="ECO:0000259" key="3">
    <source>
        <dbReference type="PROSITE" id="PS50127"/>
    </source>
</evidence>
<dbReference type="SMART" id="SM00212">
    <property type="entry name" value="UBCc"/>
    <property type="match status" value="1"/>
</dbReference>
<feature type="region of interest" description="Disordered" evidence="1">
    <location>
        <begin position="166"/>
        <end position="194"/>
    </location>
</feature>
<dbReference type="InterPro" id="IPR000608">
    <property type="entry name" value="UBC"/>
</dbReference>
<sequence>MSSSRVGNIQYNQRSPAVKRILREASEMYDSCYEYYAQPLEDNLFEWHFTVRGAEETDFSNGIYHGRIILPNEYPFKPPSIILLTPNGRFEVNKKICLTISGYHPETWQPCWSIRTILMALISFMPTKSDGALGSVEYTAEERKRLALKSKRWRCPLCGPIDGHLKSIKDNNRDNNTNLVGKTENSQTSRHQSDLDFMKNVSFNSENSINLLNDQRNPPPQSTDSNVNNEDSTVDSIPDSENQQQLHSTTPSNSSTLNDVPMLPVTPQSFNSIENLTTSTVNVSSYSISDQLLLALFILFIAFIVRRIVMSMFYTS</sequence>
<keyword evidence="2" id="KW-0812">Transmembrane</keyword>
<dbReference type="InterPro" id="IPR016135">
    <property type="entry name" value="UBQ-conjugating_enzyme/RWD"/>
</dbReference>
<feature type="region of interest" description="Disordered" evidence="1">
    <location>
        <begin position="209"/>
        <end position="263"/>
    </location>
</feature>
<dbReference type="InterPro" id="IPR050113">
    <property type="entry name" value="Ub_conjugating_enzyme"/>
</dbReference>
<evidence type="ECO:0000256" key="2">
    <source>
        <dbReference type="SAM" id="Phobius"/>
    </source>
</evidence>
<organism evidence="4 5">
    <name type="scientific">Blomia tropicalis</name>
    <name type="common">Mite</name>
    <dbReference type="NCBI Taxonomy" id="40697"/>
    <lineage>
        <taxon>Eukaryota</taxon>
        <taxon>Metazoa</taxon>
        <taxon>Ecdysozoa</taxon>
        <taxon>Arthropoda</taxon>
        <taxon>Chelicerata</taxon>
        <taxon>Arachnida</taxon>
        <taxon>Acari</taxon>
        <taxon>Acariformes</taxon>
        <taxon>Sarcoptiformes</taxon>
        <taxon>Astigmata</taxon>
        <taxon>Glycyphagoidea</taxon>
        <taxon>Echimyopodidae</taxon>
        <taxon>Blomia</taxon>
    </lineage>
</organism>
<dbReference type="SUPFAM" id="SSF54495">
    <property type="entry name" value="UBC-like"/>
    <property type="match status" value="1"/>
</dbReference>
<evidence type="ECO:0000256" key="1">
    <source>
        <dbReference type="SAM" id="MobiDB-lite"/>
    </source>
</evidence>
<reference evidence="4" key="1">
    <citation type="submission" date="2022-12" db="EMBL/GenBank/DDBJ databases">
        <title>Genome assemblies of Blomia tropicalis.</title>
        <authorList>
            <person name="Cui Y."/>
        </authorList>
    </citation>
    <scope>NUCLEOTIDE SEQUENCE</scope>
    <source>
        <tissue evidence="4">Adult mites</tissue>
    </source>
</reference>
<feature type="compositionally biased region" description="Polar residues" evidence="1">
    <location>
        <begin position="174"/>
        <end position="190"/>
    </location>
</feature>
<keyword evidence="2" id="KW-1133">Transmembrane helix</keyword>
<dbReference type="AlphaFoldDB" id="A0A9Q0RN12"/>
<dbReference type="PROSITE" id="PS50127">
    <property type="entry name" value="UBC_2"/>
    <property type="match status" value="1"/>
</dbReference>
<dbReference type="Gene3D" id="3.10.110.10">
    <property type="entry name" value="Ubiquitin Conjugating Enzyme"/>
    <property type="match status" value="1"/>
</dbReference>
<protein>
    <recommendedName>
        <fullName evidence="3">UBC core domain-containing protein</fullName>
    </recommendedName>
</protein>
<evidence type="ECO:0000313" key="4">
    <source>
        <dbReference type="EMBL" id="KAJ6221933.1"/>
    </source>
</evidence>